<evidence type="ECO:0000313" key="1">
    <source>
        <dbReference type="EMBL" id="MPM63227.1"/>
    </source>
</evidence>
<accession>A0A645BD28</accession>
<dbReference type="AlphaFoldDB" id="A0A645BD28"/>
<proteinExistence type="predicted"/>
<organism evidence="1">
    <name type="scientific">bioreactor metagenome</name>
    <dbReference type="NCBI Taxonomy" id="1076179"/>
    <lineage>
        <taxon>unclassified sequences</taxon>
        <taxon>metagenomes</taxon>
        <taxon>ecological metagenomes</taxon>
    </lineage>
</organism>
<comment type="caution">
    <text evidence="1">The sequence shown here is derived from an EMBL/GenBank/DDBJ whole genome shotgun (WGS) entry which is preliminary data.</text>
</comment>
<gene>
    <name evidence="1" type="ORF">SDC9_110107</name>
</gene>
<dbReference type="Pfam" id="PF19131">
    <property type="entry name" value="DUF5814"/>
    <property type="match status" value="1"/>
</dbReference>
<reference evidence="1" key="1">
    <citation type="submission" date="2019-08" db="EMBL/GenBank/DDBJ databases">
        <authorList>
            <person name="Kucharzyk K."/>
            <person name="Murdoch R.W."/>
            <person name="Higgins S."/>
            <person name="Loffler F."/>
        </authorList>
    </citation>
    <scope>NUCLEOTIDE SEQUENCE</scope>
</reference>
<dbReference type="InterPro" id="IPR043852">
    <property type="entry name" value="DUF5814"/>
</dbReference>
<name>A0A645BD28_9ZZZZ</name>
<protein>
    <submittedName>
        <fullName evidence="1">Uncharacterized protein</fullName>
    </submittedName>
</protein>
<dbReference type="EMBL" id="VSSQ01019288">
    <property type="protein sequence ID" value="MPM63227.1"/>
    <property type="molecule type" value="Genomic_DNA"/>
</dbReference>
<sequence length="216" mass="24178">MFGSFALDKLVSRLQSYRFLEKKGNKVALTRFGKIISAHFLPVSKAFLIRDAVLAENSPIKIATNLEFFDAAYFKYANQIGSSLHVNMPARVFLGAALDIVFDGESLSHLDIKIKELMLNFASDFLTCGCRDSPYCGCAEQKFSEKIIRLRMEGQDPSHIIKTLEDKYGISAYQGDVFGYLDNAVRNLDAVELIARVHSKKDVAENAKKLKKKVQG</sequence>